<evidence type="ECO:0000313" key="1">
    <source>
        <dbReference type="EMBL" id="MCC9644348.1"/>
    </source>
</evidence>
<proteinExistence type="predicted"/>
<organism evidence="1 2">
    <name type="scientific">Rhodopirellula halodulae</name>
    <dbReference type="NCBI Taxonomy" id="2894198"/>
    <lineage>
        <taxon>Bacteria</taxon>
        <taxon>Pseudomonadati</taxon>
        <taxon>Planctomycetota</taxon>
        <taxon>Planctomycetia</taxon>
        <taxon>Pirellulales</taxon>
        <taxon>Pirellulaceae</taxon>
        <taxon>Rhodopirellula</taxon>
    </lineage>
</organism>
<gene>
    <name evidence="1" type="ORF">LOC71_18885</name>
</gene>
<dbReference type="RefSeq" id="WP_230275739.1">
    <property type="nucleotide sequence ID" value="NZ_JAJKFW010000045.1"/>
</dbReference>
<protein>
    <submittedName>
        <fullName evidence="1">Uncharacterized protein</fullName>
    </submittedName>
</protein>
<comment type="caution">
    <text evidence="1">The sequence shown here is derived from an EMBL/GenBank/DDBJ whole genome shotgun (WGS) entry which is preliminary data.</text>
</comment>
<accession>A0ABS8NLA3</accession>
<dbReference type="Proteomes" id="UP001430306">
    <property type="component" value="Unassembled WGS sequence"/>
</dbReference>
<keyword evidence="2" id="KW-1185">Reference proteome</keyword>
<sequence length="123" mass="13355">MTTTTKKMLVAVNIEPITMRKGGFVIPSQDENSPNVFAAIDGTGTALFACVSYTGRDLDANTLLARYIESGAKVQNVDKLLADLDYYLTQVKSFKVGSVLGVRMNSHSTELYLAHERPPDGAL</sequence>
<name>A0ABS8NLA3_9BACT</name>
<dbReference type="EMBL" id="JAJKFW010000045">
    <property type="protein sequence ID" value="MCC9644348.1"/>
    <property type="molecule type" value="Genomic_DNA"/>
</dbReference>
<evidence type="ECO:0000313" key="2">
    <source>
        <dbReference type="Proteomes" id="UP001430306"/>
    </source>
</evidence>
<reference evidence="1" key="1">
    <citation type="submission" date="2021-11" db="EMBL/GenBank/DDBJ databases">
        <title>Genome sequence.</title>
        <authorList>
            <person name="Sun Q."/>
        </authorList>
    </citation>
    <scope>NUCLEOTIDE SEQUENCE</scope>
    <source>
        <strain evidence="1">JC740</strain>
    </source>
</reference>